<dbReference type="Proteomes" id="UP001227268">
    <property type="component" value="Unassembled WGS sequence"/>
</dbReference>
<comment type="caution">
    <text evidence="1">The sequence shown here is derived from an EMBL/GenBank/DDBJ whole genome shotgun (WGS) entry which is preliminary data.</text>
</comment>
<accession>A0ACC2VBJ6</accession>
<name>A0ACC2VBJ6_9TREE</name>
<gene>
    <name evidence="1" type="ORF">QFC21_005014</name>
</gene>
<protein>
    <submittedName>
        <fullName evidence="1">Uncharacterized protein</fullName>
    </submittedName>
</protein>
<evidence type="ECO:0000313" key="1">
    <source>
        <dbReference type="EMBL" id="KAJ9096744.1"/>
    </source>
</evidence>
<proteinExistence type="predicted"/>
<dbReference type="EMBL" id="JASBWT010000018">
    <property type="protein sequence ID" value="KAJ9096744.1"/>
    <property type="molecule type" value="Genomic_DNA"/>
</dbReference>
<sequence>MPPKPKQTKTTTKKTSSCAASGPSTAVKKAPPEQDGDTLPWPAVSLKKGLKVECILPDQIYVIDDLFTPQECEKWVEFGQTLELEAPKPPGKDEAERTNFRFQTYAPRFAKSLYKSLLPHLSTATFLTPHPPAGLYPKIRIYDYPPQTFFGAHYDSSTLDPLTNLTSKWTLLIYLSGAPDVVGGETVFWTRPPNAKGRNGQSVAVGLVRGRAVLHKHGDDCLLHEGERVTRGHKWILRSDLMYDR</sequence>
<organism evidence="1 2">
    <name type="scientific">Naganishia friedmannii</name>
    <dbReference type="NCBI Taxonomy" id="89922"/>
    <lineage>
        <taxon>Eukaryota</taxon>
        <taxon>Fungi</taxon>
        <taxon>Dikarya</taxon>
        <taxon>Basidiomycota</taxon>
        <taxon>Agaricomycotina</taxon>
        <taxon>Tremellomycetes</taxon>
        <taxon>Filobasidiales</taxon>
        <taxon>Filobasidiaceae</taxon>
        <taxon>Naganishia</taxon>
    </lineage>
</organism>
<keyword evidence="2" id="KW-1185">Reference proteome</keyword>
<reference evidence="1" key="1">
    <citation type="submission" date="2023-04" db="EMBL/GenBank/DDBJ databases">
        <title>Draft Genome sequencing of Naganishia species isolated from polar environments using Oxford Nanopore Technology.</title>
        <authorList>
            <person name="Leo P."/>
            <person name="Venkateswaran K."/>
        </authorList>
    </citation>
    <scope>NUCLEOTIDE SEQUENCE</scope>
    <source>
        <strain evidence="1">MNA-CCFEE 5423</strain>
    </source>
</reference>
<evidence type="ECO:0000313" key="2">
    <source>
        <dbReference type="Proteomes" id="UP001227268"/>
    </source>
</evidence>